<feature type="domain" description="CdaR GGDEF-like" evidence="4">
    <location>
        <begin position="145"/>
        <end position="269"/>
    </location>
</feature>
<dbReference type="InterPro" id="IPR041522">
    <property type="entry name" value="CdaR_GGDEF"/>
</dbReference>
<evidence type="ECO:0000313" key="6">
    <source>
        <dbReference type="Proteomes" id="UP001060164"/>
    </source>
</evidence>
<evidence type="ECO:0000259" key="2">
    <source>
        <dbReference type="Pfam" id="PF05651"/>
    </source>
</evidence>
<dbReference type="Gene3D" id="1.10.10.2840">
    <property type="entry name" value="PucR C-terminal helix-turn-helix domain"/>
    <property type="match status" value="1"/>
</dbReference>
<dbReference type="RefSeq" id="WP_028528756.1">
    <property type="nucleotide sequence ID" value="NZ_CABLBR010000014.1"/>
</dbReference>
<dbReference type="InterPro" id="IPR042070">
    <property type="entry name" value="PucR_C-HTH_sf"/>
</dbReference>
<sequence length="384" mass="44110">MLLSRQNAQRIVQELNDVIGHKINMMDDAGIIVASSDPERIGEYHEGAGLILKQGLGELIVHRDGEYEGCREGVNYPLAVWEQTIGVIGITGPYQEAVKYGQIIQRITGILLREMLVKEQKLLDETIRNRYVEEWMKREDTLINQEFVERGRAMRIDITLPRRVVAFAVRQEGNGIFTIDGMETAERTLRQIRQSVKEREPDSVYLQSSSRLVCAVPERSDEQMRRFALQIKESVSKDGMLRIAAGIDDGCYPYTQIGTAEQKASKALQACLGNGKRDICFYHDLGLEIFLNEISDLSKAEYVRRIFKDYRKEEISEAVGLLDVFYDCQGSLARTSERMHMHKNTLQYKLLKIRDRTGYDPRSLQDSAMFYIAACFHREIRKIL</sequence>
<dbReference type="Pfam" id="PF17853">
    <property type="entry name" value="GGDEF_2"/>
    <property type="match status" value="1"/>
</dbReference>
<evidence type="ECO:0000256" key="1">
    <source>
        <dbReference type="ARBA" id="ARBA00006754"/>
    </source>
</evidence>
<dbReference type="InterPro" id="IPR051448">
    <property type="entry name" value="CdaR-like_regulators"/>
</dbReference>
<protein>
    <submittedName>
        <fullName evidence="5">Helix-turn-helix domain-containing protein</fullName>
    </submittedName>
</protein>
<organism evidence="5 6">
    <name type="scientific">Ruminococcus gauvreauii</name>
    <dbReference type="NCBI Taxonomy" id="438033"/>
    <lineage>
        <taxon>Bacteria</taxon>
        <taxon>Bacillati</taxon>
        <taxon>Bacillota</taxon>
        <taxon>Clostridia</taxon>
        <taxon>Eubacteriales</taxon>
        <taxon>Oscillospiraceae</taxon>
        <taxon>Ruminococcus</taxon>
    </lineage>
</organism>
<dbReference type="Pfam" id="PF05651">
    <property type="entry name" value="Diacid_rec"/>
    <property type="match status" value="1"/>
</dbReference>
<evidence type="ECO:0000259" key="3">
    <source>
        <dbReference type="Pfam" id="PF13556"/>
    </source>
</evidence>
<dbReference type="Pfam" id="PF13556">
    <property type="entry name" value="HTH_30"/>
    <property type="match status" value="1"/>
</dbReference>
<dbReference type="PANTHER" id="PTHR33744">
    <property type="entry name" value="CARBOHYDRATE DIACID REGULATOR"/>
    <property type="match status" value="1"/>
</dbReference>
<evidence type="ECO:0000313" key="5">
    <source>
        <dbReference type="EMBL" id="UWP59159.1"/>
    </source>
</evidence>
<dbReference type="InterPro" id="IPR025736">
    <property type="entry name" value="PucR_C-HTH_dom"/>
</dbReference>
<reference evidence="5" key="1">
    <citation type="journal article" date="2022" name="Cell">
        <title>Design, construction, and in vivo augmentation of a complex gut microbiome.</title>
        <authorList>
            <person name="Cheng A.G."/>
            <person name="Ho P.Y."/>
            <person name="Aranda-Diaz A."/>
            <person name="Jain S."/>
            <person name="Yu F.B."/>
            <person name="Meng X."/>
            <person name="Wang M."/>
            <person name="Iakiviak M."/>
            <person name="Nagashima K."/>
            <person name="Zhao A."/>
            <person name="Murugkar P."/>
            <person name="Patil A."/>
            <person name="Atabakhsh K."/>
            <person name="Weakley A."/>
            <person name="Yan J."/>
            <person name="Brumbaugh A.R."/>
            <person name="Higginbottom S."/>
            <person name="Dimas A."/>
            <person name="Shiver A.L."/>
            <person name="Deutschbauer A."/>
            <person name="Neff N."/>
            <person name="Sonnenburg J.L."/>
            <person name="Huang K.C."/>
            <person name="Fischbach M.A."/>
        </authorList>
    </citation>
    <scope>NUCLEOTIDE SEQUENCE</scope>
    <source>
        <strain evidence="5">DSM 19829</strain>
    </source>
</reference>
<gene>
    <name evidence="5" type="ORF">NQ502_17610</name>
</gene>
<feature type="domain" description="Putative sugar diacid recognition" evidence="2">
    <location>
        <begin position="3"/>
        <end position="135"/>
    </location>
</feature>
<evidence type="ECO:0000259" key="4">
    <source>
        <dbReference type="Pfam" id="PF17853"/>
    </source>
</evidence>
<dbReference type="PANTHER" id="PTHR33744:SF15">
    <property type="entry name" value="CARBOHYDRATE DIACID REGULATOR"/>
    <property type="match status" value="1"/>
</dbReference>
<dbReference type="InterPro" id="IPR008599">
    <property type="entry name" value="Diacid_rec"/>
</dbReference>
<keyword evidence="6" id="KW-1185">Reference proteome</keyword>
<proteinExistence type="inferred from homology"/>
<feature type="domain" description="PucR C-terminal helix-turn-helix" evidence="3">
    <location>
        <begin position="321"/>
        <end position="373"/>
    </location>
</feature>
<accession>A0ABY5VEX0</accession>
<name>A0ABY5VEX0_9FIRM</name>
<comment type="similarity">
    <text evidence="1">Belongs to the CdaR family.</text>
</comment>
<dbReference type="Proteomes" id="UP001060164">
    <property type="component" value="Chromosome"/>
</dbReference>
<dbReference type="EMBL" id="CP102290">
    <property type="protein sequence ID" value="UWP59159.1"/>
    <property type="molecule type" value="Genomic_DNA"/>
</dbReference>